<dbReference type="AlphaFoldDB" id="A0AA38VFP3"/>
<feature type="compositionally biased region" description="Basic and acidic residues" evidence="1">
    <location>
        <begin position="86"/>
        <end position="108"/>
    </location>
</feature>
<comment type="caution">
    <text evidence="2">The sequence shown here is derived from an EMBL/GenBank/DDBJ whole genome shotgun (WGS) entry which is preliminary data.</text>
</comment>
<feature type="compositionally biased region" description="Polar residues" evidence="1">
    <location>
        <begin position="117"/>
        <end position="135"/>
    </location>
</feature>
<sequence>MSSPRSSLLPTSLMPCGTEDEQPAQPSEQENERPHLPTSWPTTDMEENQPPRPNNNLKSKRDYLVTEPHKVCAVEGGSNQRNILESADKEVIRDRSKGVARSEDRDTAGLDEDEANQVDNNEAQGVGDNENQSNGVNIPLAPIIRKLPISEPGIQWQSTQPIPYNRPKNLPVFETLGGEANAMRPLWEMVDPDSAGQVHKEQFVTGLWLIYMGYKAILKPKLAASQANDIPIRYIAGWTTCDVCSSMLIPGYPSFGCNVCIYHGKSHYYVCQTCLAAGRVCHHIFGMRENVLRHREGGDGVLARPRVLATDGETMVYFECRRCKAVLPAGSTVGYCAKHARGMHIASMMNTRARVEEPGMGSWV</sequence>
<accession>A0AA38VFP3</accession>
<gene>
    <name evidence="2" type="ORF">NKR19_g10377</name>
</gene>
<feature type="compositionally biased region" description="Low complexity" evidence="1">
    <location>
        <begin position="1"/>
        <end position="15"/>
    </location>
</feature>
<feature type="region of interest" description="Disordered" evidence="1">
    <location>
        <begin position="1"/>
        <end position="61"/>
    </location>
</feature>
<evidence type="ECO:0008006" key="4">
    <source>
        <dbReference type="Google" id="ProtNLM"/>
    </source>
</evidence>
<protein>
    <recommendedName>
        <fullName evidence="4">EF-hand domain-containing protein</fullName>
    </recommendedName>
</protein>
<organism evidence="2 3">
    <name type="scientific">Coniochaeta hoffmannii</name>
    <dbReference type="NCBI Taxonomy" id="91930"/>
    <lineage>
        <taxon>Eukaryota</taxon>
        <taxon>Fungi</taxon>
        <taxon>Dikarya</taxon>
        <taxon>Ascomycota</taxon>
        <taxon>Pezizomycotina</taxon>
        <taxon>Sordariomycetes</taxon>
        <taxon>Sordariomycetidae</taxon>
        <taxon>Coniochaetales</taxon>
        <taxon>Coniochaetaceae</taxon>
        <taxon>Coniochaeta</taxon>
    </lineage>
</organism>
<reference evidence="2" key="1">
    <citation type="submission" date="2022-07" db="EMBL/GenBank/DDBJ databases">
        <title>Fungi with potential for degradation of polypropylene.</title>
        <authorList>
            <person name="Gostincar C."/>
        </authorList>
    </citation>
    <scope>NUCLEOTIDE SEQUENCE</scope>
    <source>
        <strain evidence="2">EXF-13287</strain>
    </source>
</reference>
<feature type="region of interest" description="Disordered" evidence="1">
    <location>
        <begin position="85"/>
        <end position="135"/>
    </location>
</feature>
<keyword evidence="3" id="KW-1185">Reference proteome</keyword>
<evidence type="ECO:0000256" key="1">
    <source>
        <dbReference type="SAM" id="MobiDB-lite"/>
    </source>
</evidence>
<dbReference type="Proteomes" id="UP001174691">
    <property type="component" value="Unassembled WGS sequence"/>
</dbReference>
<name>A0AA38VFP3_9PEZI</name>
<evidence type="ECO:0000313" key="3">
    <source>
        <dbReference type="Proteomes" id="UP001174691"/>
    </source>
</evidence>
<evidence type="ECO:0000313" key="2">
    <source>
        <dbReference type="EMBL" id="KAJ9129426.1"/>
    </source>
</evidence>
<proteinExistence type="predicted"/>
<dbReference type="EMBL" id="JANBVN010000345">
    <property type="protein sequence ID" value="KAJ9129426.1"/>
    <property type="molecule type" value="Genomic_DNA"/>
</dbReference>